<keyword evidence="9" id="KW-0460">Magnesium</keyword>
<evidence type="ECO:0000313" key="15">
    <source>
        <dbReference type="EMBL" id="AEH50894.1"/>
    </source>
</evidence>
<organism evidence="15 16">
    <name type="scientific">Pseudothermotoga thermarum DSM 5069</name>
    <dbReference type="NCBI Taxonomy" id="688269"/>
    <lineage>
        <taxon>Bacteria</taxon>
        <taxon>Thermotogati</taxon>
        <taxon>Thermotogota</taxon>
        <taxon>Thermotogae</taxon>
        <taxon>Thermotogales</taxon>
        <taxon>Thermotogaceae</taxon>
        <taxon>Pseudothermotoga</taxon>
    </lineage>
</organism>
<protein>
    <submittedName>
        <fullName evidence="15">PP-loop domain protein</fullName>
    </submittedName>
</protein>
<feature type="binding site" evidence="12">
    <location>
        <position position="271"/>
    </location>
    <ligand>
        <name>Zn(2+)</name>
        <dbReference type="ChEBI" id="CHEBI:29105"/>
        <label>2</label>
    </ligand>
</feature>
<evidence type="ECO:0000256" key="2">
    <source>
        <dbReference type="ARBA" id="ARBA00001966"/>
    </source>
</evidence>
<dbReference type="RefSeq" id="WP_013932116.1">
    <property type="nucleotide sequence ID" value="NC_015707.1"/>
</dbReference>
<dbReference type="PATRIC" id="fig|688269.3.peg.834"/>
<dbReference type="SUPFAM" id="SSF52402">
    <property type="entry name" value="Adenine nucleotide alpha hydrolases-like"/>
    <property type="match status" value="1"/>
</dbReference>
<feature type="binding site" evidence="13">
    <location>
        <position position="159"/>
    </location>
    <ligand>
        <name>ATP</name>
        <dbReference type="ChEBI" id="CHEBI:30616"/>
    </ligand>
</feature>
<feature type="binding site" evidence="13">
    <location>
        <begin position="53"/>
        <end position="55"/>
    </location>
    <ligand>
        <name>ATP</name>
        <dbReference type="ChEBI" id="CHEBI:30616"/>
    </ligand>
</feature>
<dbReference type="Proteomes" id="UP000006804">
    <property type="component" value="Chromosome"/>
</dbReference>
<accession>F7YY73</accession>
<name>F7YY73_9THEM</name>
<keyword evidence="7 12" id="KW-0862">Zinc</keyword>
<evidence type="ECO:0000256" key="1">
    <source>
        <dbReference type="ARBA" id="ARBA00001946"/>
    </source>
</evidence>
<feature type="binding site" evidence="12">
    <location>
        <position position="3"/>
    </location>
    <ligand>
        <name>Zn(2+)</name>
        <dbReference type="ChEBI" id="CHEBI:29105"/>
        <label>1</label>
    </ligand>
</feature>
<dbReference type="KEGG" id="tta:Theth_0810"/>
<feature type="binding site" evidence="12">
    <location>
        <position position="25"/>
    </location>
    <ligand>
        <name>Zn(2+)</name>
        <dbReference type="ChEBI" id="CHEBI:29105"/>
        <label>1</label>
    </ligand>
</feature>
<feature type="binding site" evidence="13">
    <location>
        <position position="154"/>
    </location>
    <ligand>
        <name>ATP</name>
        <dbReference type="ChEBI" id="CHEBI:30616"/>
    </ligand>
</feature>
<evidence type="ECO:0000256" key="4">
    <source>
        <dbReference type="ARBA" id="ARBA00022679"/>
    </source>
</evidence>
<evidence type="ECO:0000259" key="14">
    <source>
        <dbReference type="Pfam" id="PF22082"/>
    </source>
</evidence>
<keyword evidence="16" id="KW-1185">Reference proteome</keyword>
<dbReference type="InterPro" id="IPR035107">
    <property type="entry name" value="tRNA_thiolation_TtcA_Ctu1"/>
</dbReference>
<dbReference type="GO" id="GO:0051539">
    <property type="term" value="F:4 iron, 4 sulfur cluster binding"/>
    <property type="evidence" value="ECO:0007669"/>
    <property type="project" value="UniProtKB-KW"/>
</dbReference>
<keyword evidence="8 13" id="KW-0067">ATP-binding</keyword>
<proteinExistence type="predicted"/>
<dbReference type="PANTHER" id="PTHR11807">
    <property type="entry name" value="ATPASES OF THE PP SUPERFAMILY-RELATED"/>
    <property type="match status" value="1"/>
</dbReference>
<dbReference type="InterPro" id="IPR000541">
    <property type="entry name" value="Ncs6/Tuc1/Ctu1"/>
</dbReference>
<feature type="binding site" evidence="12">
    <location>
        <position position="286"/>
    </location>
    <ligand>
        <name>Zn(2+)</name>
        <dbReference type="ChEBI" id="CHEBI:29105"/>
        <label>2</label>
    </ligand>
</feature>
<dbReference type="Pfam" id="PF22082">
    <property type="entry name" value="TtuA_LIM_N"/>
    <property type="match status" value="1"/>
</dbReference>
<evidence type="ECO:0000256" key="9">
    <source>
        <dbReference type="ARBA" id="ARBA00022842"/>
    </source>
</evidence>
<keyword evidence="11" id="KW-0411">Iron-sulfur</keyword>
<dbReference type="OrthoDB" id="9801054at2"/>
<dbReference type="GO" id="GO:0002143">
    <property type="term" value="P:tRNA wobble position uridine thiolation"/>
    <property type="evidence" value="ECO:0007669"/>
    <property type="project" value="TreeGrafter"/>
</dbReference>
<feature type="binding site" evidence="12">
    <location>
        <position position="22"/>
    </location>
    <ligand>
        <name>Zn(2+)</name>
        <dbReference type="ChEBI" id="CHEBI:29105"/>
        <label>1</label>
    </ligand>
</feature>
<dbReference type="Gene3D" id="3.40.50.620">
    <property type="entry name" value="HUPs"/>
    <property type="match status" value="1"/>
</dbReference>
<evidence type="ECO:0000256" key="10">
    <source>
        <dbReference type="ARBA" id="ARBA00023004"/>
    </source>
</evidence>
<comment type="cofactor">
    <cofactor evidence="1">
        <name>Mg(2+)</name>
        <dbReference type="ChEBI" id="CHEBI:18420"/>
    </cofactor>
</comment>
<dbReference type="eggNOG" id="COG0037">
    <property type="taxonomic scope" value="Bacteria"/>
</dbReference>
<evidence type="ECO:0000256" key="13">
    <source>
        <dbReference type="PIRSR" id="PIRSR004976-51"/>
    </source>
</evidence>
<dbReference type="GO" id="GO:0002144">
    <property type="term" value="C:cytosolic tRNA wobble base thiouridylase complex"/>
    <property type="evidence" value="ECO:0007669"/>
    <property type="project" value="TreeGrafter"/>
</dbReference>
<dbReference type="HOGENOM" id="CLU_026481_1_1_0"/>
<feature type="binding site" evidence="13">
    <location>
        <position position="59"/>
    </location>
    <ligand>
        <name>ATP</name>
        <dbReference type="ChEBI" id="CHEBI:30616"/>
    </ligand>
</feature>
<feature type="binding site" evidence="13">
    <location>
        <position position="79"/>
    </location>
    <ligand>
        <name>ATP</name>
        <dbReference type="ChEBI" id="CHEBI:30616"/>
    </ligand>
</feature>
<feature type="binding site" evidence="12">
    <location>
        <position position="283"/>
    </location>
    <ligand>
        <name>Zn(2+)</name>
        <dbReference type="ChEBI" id="CHEBI:29105"/>
        <label>2</label>
    </ligand>
</feature>
<keyword evidence="6 13" id="KW-0547">Nucleotide-binding</keyword>
<dbReference type="GO" id="GO:0000049">
    <property type="term" value="F:tRNA binding"/>
    <property type="evidence" value="ECO:0007669"/>
    <property type="project" value="InterPro"/>
</dbReference>
<evidence type="ECO:0000256" key="11">
    <source>
        <dbReference type="ARBA" id="ARBA00023014"/>
    </source>
</evidence>
<dbReference type="EMBL" id="CP002351">
    <property type="protein sequence ID" value="AEH50894.1"/>
    <property type="molecule type" value="Genomic_DNA"/>
</dbReference>
<reference evidence="15 16" key="1">
    <citation type="submission" date="2010-11" db="EMBL/GenBank/DDBJ databases">
        <title>The complete genome of Thermotoga thermarum DSM 5069.</title>
        <authorList>
            <consortium name="US DOE Joint Genome Institute (JGI-PGF)"/>
            <person name="Lucas S."/>
            <person name="Copeland A."/>
            <person name="Lapidus A."/>
            <person name="Bruce D."/>
            <person name="Goodwin L."/>
            <person name="Pitluck S."/>
            <person name="Kyrpides N."/>
            <person name="Mavromatis K."/>
            <person name="Ivanova N."/>
            <person name="Zeytun A."/>
            <person name="Brettin T."/>
            <person name="Detter J.C."/>
            <person name="Tapia R."/>
            <person name="Han C."/>
            <person name="Land M."/>
            <person name="Hauser L."/>
            <person name="Markowitz V."/>
            <person name="Cheng J.-F."/>
            <person name="Hugenholtz P."/>
            <person name="Woyke T."/>
            <person name="Wu D."/>
            <person name="Spring S."/>
            <person name="Schroeder M."/>
            <person name="Brambilla E."/>
            <person name="Klenk H.-P."/>
            <person name="Eisen J.A."/>
        </authorList>
    </citation>
    <scope>NUCLEOTIDE SEQUENCE [LARGE SCALE GENOMIC DNA]</scope>
    <source>
        <strain evidence="15 16">DSM 5069</strain>
    </source>
</reference>
<keyword evidence="10" id="KW-0408">Iron</keyword>
<dbReference type="InterPro" id="IPR014729">
    <property type="entry name" value="Rossmann-like_a/b/a_fold"/>
</dbReference>
<dbReference type="FunFam" id="3.40.50.620:FF:000174">
    <property type="entry name" value="ATPase, PP-loop superfamily"/>
    <property type="match status" value="1"/>
</dbReference>
<gene>
    <name evidence="15" type="ORF">Theth_0810</name>
</gene>
<evidence type="ECO:0000256" key="8">
    <source>
        <dbReference type="ARBA" id="ARBA00022840"/>
    </source>
</evidence>
<evidence type="ECO:0000313" key="16">
    <source>
        <dbReference type="Proteomes" id="UP000006804"/>
    </source>
</evidence>
<dbReference type="AlphaFoldDB" id="F7YY73"/>
<keyword evidence="5 12" id="KW-0479">Metal-binding</keyword>
<dbReference type="STRING" id="688269.Theth_0810"/>
<dbReference type="PANTHER" id="PTHR11807:SF27">
    <property type="entry name" value="TRNA-5-METHYLURIDINE(54) 2-SULFURTRANSFERASE"/>
    <property type="match status" value="1"/>
</dbReference>
<dbReference type="GO" id="GO:0046872">
    <property type="term" value="F:metal ion binding"/>
    <property type="evidence" value="ECO:0007669"/>
    <property type="project" value="UniProtKB-KW"/>
</dbReference>
<dbReference type="GO" id="GO:0005524">
    <property type="term" value="F:ATP binding"/>
    <property type="evidence" value="ECO:0007669"/>
    <property type="project" value="UniProtKB-KW"/>
</dbReference>
<evidence type="ECO:0000256" key="6">
    <source>
        <dbReference type="ARBA" id="ARBA00022741"/>
    </source>
</evidence>
<evidence type="ECO:0000256" key="5">
    <source>
        <dbReference type="ARBA" id="ARBA00022723"/>
    </source>
</evidence>
<feature type="domain" description="2-thiouridine synthetase TtuA-like N-terminal LIM" evidence="14">
    <location>
        <begin position="2"/>
        <end position="26"/>
    </location>
</feature>
<comment type="cofactor">
    <cofactor evidence="2">
        <name>[4Fe-4S] cluster</name>
        <dbReference type="ChEBI" id="CHEBI:49883"/>
    </cofactor>
</comment>
<dbReference type="PIRSF" id="PIRSF004976">
    <property type="entry name" value="ATPase_YdaO"/>
    <property type="match status" value="1"/>
</dbReference>
<feature type="binding site" evidence="12">
    <location>
        <position position="6"/>
    </location>
    <ligand>
        <name>Zn(2+)</name>
        <dbReference type="ChEBI" id="CHEBI:29105"/>
        <label>1</label>
    </ligand>
</feature>
<sequence length="301" mass="34067" precursor="true">MKCRKCGKTAIINLRHHNVAYCAEHFKEYFEKRVEMTIKKYSMFSRKDKILVAVSGGKDSTTVWFVLAKLGYKVSGMNIDVGTVPADVNKLKDFASSIGSELITVDSRELLEGLTVPEAAKIVKRPVCSVCGSVRRYIMNKVASENGFTVLVTGHNLDDEASFLLGNLLNWNLDYLRRQKPVLPATEEGFSKKAKPLVLLTEKETFTYAFINNLPFSEEICPYSKEATSLHYKHMLNEIELKHPGTKLRFYDGFQKANLFEDNMVVELKKCNVCGYPTTTDVCSFCRMKERLKSAVGEQKV</sequence>
<dbReference type="InterPro" id="IPR054306">
    <property type="entry name" value="TtuA-like_LIM_N"/>
</dbReference>
<dbReference type="NCBIfam" id="TIGR00269">
    <property type="entry name" value="TIGR00269 family protein"/>
    <property type="match status" value="1"/>
</dbReference>
<keyword evidence="4" id="KW-0808">Transferase</keyword>
<evidence type="ECO:0000256" key="3">
    <source>
        <dbReference type="ARBA" id="ARBA00022485"/>
    </source>
</evidence>
<keyword evidence="3" id="KW-0004">4Fe-4S</keyword>
<dbReference type="GO" id="GO:0016740">
    <property type="term" value="F:transferase activity"/>
    <property type="evidence" value="ECO:0007669"/>
    <property type="project" value="UniProtKB-KW"/>
</dbReference>
<evidence type="ECO:0000256" key="7">
    <source>
        <dbReference type="ARBA" id="ARBA00022833"/>
    </source>
</evidence>
<feature type="binding site" evidence="12">
    <location>
        <position position="274"/>
    </location>
    <ligand>
        <name>Zn(2+)</name>
        <dbReference type="ChEBI" id="CHEBI:29105"/>
        <label>2</label>
    </ligand>
</feature>
<evidence type="ECO:0000256" key="12">
    <source>
        <dbReference type="PIRSR" id="PIRSR004976-50"/>
    </source>
</evidence>